<evidence type="ECO:0000313" key="8">
    <source>
        <dbReference type="Proteomes" id="UP001607303"/>
    </source>
</evidence>
<evidence type="ECO:0000313" key="7">
    <source>
        <dbReference type="EMBL" id="KAL2746301.1"/>
    </source>
</evidence>
<feature type="signal peptide" evidence="5">
    <location>
        <begin position="1"/>
        <end position="33"/>
    </location>
</feature>
<dbReference type="CDD" id="cd19941">
    <property type="entry name" value="TIL"/>
    <property type="match status" value="1"/>
</dbReference>
<organism evidence="7 8">
    <name type="scientific">Vespula maculifrons</name>
    <name type="common">Eastern yellow jacket</name>
    <name type="synonym">Wasp</name>
    <dbReference type="NCBI Taxonomy" id="7453"/>
    <lineage>
        <taxon>Eukaryota</taxon>
        <taxon>Metazoa</taxon>
        <taxon>Ecdysozoa</taxon>
        <taxon>Arthropoda</taxon>
        <taxon>Hexapoda</taxon>
        <taxon>Insecta</taxon>
        <taxon>Pterygota</taxon>
        <taxon>Neoptera</taxon>
        <taxon>Endopterygota</taxon>
        <taxon>Hymenoptera</taxon>
        <taxon>Apocrita</taxon>
        <taxon>Aculeata</taxon>
        <taxon>Vespoidea</taxon>
        <taxon>Vespidae</taxon>
        <taxon>Vespinae</taxon>
        <taxon>Vespula</taxon>
    </lineage>
</organism>
<evidence type="ECO:0000256" key="1">
    <source>
        <dbReference type="ARBA" id="ARBA00007611"/>
    </source>
</evidence>
<dbReference type="EMBL" id="JAYRBN010000037">
    <property type="protein sequence ID" value="KAL2746301.1"/>
    <property type="molecule type" value="Genomic_DNA"/>
</dbReference>
<evidence type="ECO:0000256" key="3">
    <source>
        <dbReference type="ARBA" id="ARBA00022900"/>
    </source>
</evidence>
<reference evidence="7 8" key="1">
    <citation type="journal article" date="2024" name="Ann. Entomol. Soc. Am.">
        <title>Genomic analyses of the southern and eastern yellowjacket wasps (Hymenoptera: Vespidae) reveal evolutionary signatures of social life.</title>
        <authorList>
            <person name="Catto M.A."/>
            <person name="Caine P.B."/>
            <person name="Orr S.E."/>
            <person name="Hunt B.G."/>
            <person name="Goodisman M.A.D."/>
        </authorList>
    </citation>
    <scope>NUCLEOTIDE SEQUENCE [LARGE SCALE GENOMIC DNA]</scope>
    <source>
        <strain evidence="7">232</strain>
        <tissue evidence="7">Head and thorax</tissue>
    </source>
</reference>
<keyword evidence="4" id="KW-1015">Disulfide bond</keyword>
<feature type="domain" description="TIL" evidence="6">
    <location>
        <begin position="34"/>
        <end position="87"/>
    </location>
</feature>
<feature type="chain" id="PRO_5044831449" evidence="5">
    <location>
        <begin position="34"/>
        <end position="88"/>
    </location>
</feature>
<dbReference type="Proteomes" id="UP001607303">
    <property type="component" value="Unassembled WGS sequence"/>
</dbReference>
<accession>A0ABD2CMJ9</accession>
<comment type="similarity">
    <text evidence="1">Belongs to the serine protease inhibitor-like (TIL domain-containing) family.</text>
</comment>
<proteinExistence type="inferred from homology"/>
<dbReference type="Gene3D" id="2.10.25.10">
    <property type="entry name" value="Laminin"/>
    <property type="match status" value="1"/>
</dbReference>
<dbReference type="InterPro" id="IPR036084">
    <property type="entry name" value="Ser_inhib-like_sf"/>
</dbReference>
<keyword evidence="2" id="KW-0646">Protease inhibitor</keyword>
<evidence type="ECO:0000259" key="6">
    <source>
        <dbReference type="Pfam" id="PF01826"/>
    </source>
</evidence>
<dbReference type="InterPro" id="IPR051368">
    <property type="entry name" value="SerProtInhib-TIL_Domain"/>
</dbReference>
<dbReference type="PANTHER" id="PTHR23259:SF70">
    <property type="entry name" value="ACCESSORY GLAND PROTEIN ACP62F-RELATED"/>
    <property type="match status" value="1"/>
</dbReference>
<evidence type="ECO:0000256" key="2">
    <source>
        <dbReference type="ARBA" id="ARBA00022690"/>
    </source>
</evidence>
<sequence>MSKKLIILALFVDSRNDLSFLLFCLAAFPQGSACGPNQIFDTCGSACQPSCKNPSPDVCVLKCIIGCRCEEGFIKNTDGNCVLTQDCS</sequence>
<name>A0ABD2CMJ9_VESMC</name>
<keyword evidence="3" id="KW-0722">Serine protease inhibitor</keyword>
<dbReference type="Pfam" id="PF01826">
    <property type="entry name" value="TIL"/>
    <property type="match status" value="1"/>
</dbReference>
<dbReference type="InterPro" id="IPR002919">
    <property type="entry name" value="TIL_dom"/>
</dbReference>
<dbReference type="GO" id="GO:0004867">
    <property type="term" value="F:serine-type endopeptidase inhibitor activity"/>
    <property type="evidence" value="ECO:0007669"/>
    <property type="project" value="UniProtKB-KW"/>
</dbReference>
<protein>
    <submittedName>
        <fullName evidence="7">Chymotrypsin inhibitor-like</fullName>
    </submittedName>
</protein>
<comment type="caution">
    <text evidence="7">The sequence shown here is derived from an EMBL/GenBank/DDBJ whole genome shotgun (WGS) entry which is preliminary data.</text>
</comment>
<evidence type="ECO:0000256" key="5">
    <source>
        <dbReference type="SAM" id="SignalP"/>
    </source>
</evidence>
<dbReference type="SUPFAM" id="SSF57567">
    <property type="entry name" value="Serine protease inhibitors"/>
    <property type="match status" value="1"/>
</dbReference>
<keyword evidence="5" id="KW-0732">Signal</keyword>
<gene>
    <name evidence="7" type="ORF">V1477_004671</name>
</gene>
<dbReference type="PANTHER" id="PTHR23259">
    <property type="entry name" value="RIDDLE"/>
    <property type="match status" value="1"/>
</dbReference>
<keyword evidence="8" id="KW-1185">Reference proteome</keyword>
<dbReference type="AlphaFoldDB" id="A0ABD2CMJ9"/>
<evidence type="ECO:0000256" key="4">
    <source>
        <dbReference type="ARBA" id="ARBA00023157"/>
    </source>
</evidence>